<dbReference type="InterPro" id="IPR035940">
    <property type="entry name" value="CAP_sf"/>
</dbReference>
<dbReference type="PANTHER" id="PTHR31157:SF1">
    <property type="entry name" value="SCP DOMAIN-CONTAINING PROTEIN"/>
    <property type="match status" value="1"/>
</dbReference>
<reference evidence="4 5" key="1">
    <citation type="journal article" date="2024" name="Int. J. Mol. Sci.">
        <title>Exploration of Alicyclobacillus spp. Genome in Search of Antibiotic Resistance.</title>
        <authorList>
            <person name="Bucka-Kolendo J."/>
            <person name="Kiousi D.E."/>
            <person name="Dekowska A."/>
            <person name="Mikolajczuk-Szczyrba A."/>
            <person name="Karadedos D.M."/>
            <person name="Michael P."/>
            <person name="Galanis A."/>
            <person name="Sokolowska B."/>
        </authorList>
    </citation>
    <scope>NUCLEOTIDE SEQUENCE [LARGE SCALE GENOMIC DNA]</scope>
    <source>
        <strain evidence="4 5">KKP 3000</strain>
    </source>
</reference>
<organism evidence="4 5">
    <name type="scientific">Alicyclobacillus fastidiosus</name>
    <dbReference type="NCBI Taxonomy" id="392011"/>
    <lineage>
        <taxon>Bacteria</taxon>
        <taxon>Bacillati</taxon>
        <taxon>Bacillota</taxon>
        <taxon>Bacilli</taxon>
        <taxon>Bacillales</taxon>
        <taxon>Alicyclobacillaceae</taxon>
        <taxon>Alicyclobacillus</taxon>
    </lineage>
</organism>
<evidence type="ECO:0000256" key="2">
    <source>
        <dbReference type="SAM" id="SignalP"/>
    </source>
</evidence>
<dbReference type="InterPro" id="IPR014258">
    <property type="entry name" value="CAP_domain_YkwD-like"/>
</dbReference>
<feature type="chain" id="PRO_5047066037" evidence="2">
    <location>
        <begin position="26"/>
        <end position="243"/>
    </location>
</feature>
<dbReference type="InterPro" id="IPR014044">
    <property type="entry name" value="CAP_dom"/>
</dbReference>
<dbReference type="PANTHER" id="PTHR31157">
    <property type="entry name" value="SCP DOMAIN-CONTAINING PROTEIN"/>
    <property type="match status" value="1"/>
</dbReference>
<feature type="signal peptide" evidence="2">
    <location>
        <begin position="1"/>
        <end position="25"/>
    </location>
</feature>
<dbReference type="Gene3D" id="3.40.33.10">
    <property type="entry name" value="CAP"/>
    <property type="match status" value="1"/>
</dbReference>
<keyword evidence="2" id="KW-0732">Signal</keyword>
<sequence length="243" mass="26151">MLKQTIVGFAATSLFAVGMAGPVFAATNTSSGTNVHTTTVAFTNWDQVNNWLQHYVQTLPASPATQAPVQKPVAQTQTTQTSVQKSVPVQQTTSTTKTPSQTSQASTTSKTSGTSVPTYVQQVVNLVNQERQKNGVAPLTISASLDNVAQTKAQDMVNENYFDHTSPKYGSPFNMMTTFGIHYTYAGENIAAGQPDAATVMKDWMNSPGHRANILNPNYTQIGVGEAHGGSYGTYWVQEFIHP</sequence>
<name>A0ABV5A8T8_9BACL</name>
<evidence type="ECO:0000259" key="3">
    <source>
        <dbReference type="Pfam" id="PF00188"/>
    </source>
</evidence>
<dbReference type="Pfam" id="PF00188">
    <property type="entry name" value="CAP"/>
    <property type="match status" value="1"/>
</dbReference>
<evidence type="ECO:0000313" key="4">
    <source>
        <dbReference type="EMBL" id="MFB5188728.1"/>
    </source>
</evidence>
<keyword evidence="5" id="KW-1185">Reference proteome</keyword>
<dbReference type="NCBIfam" id="TIGR02909">
    <property type="entry name" value="spore_YkwD"/>
    <property type="match status" value="1"/>
</dbReference>
<evidence type="ECO:0000256" key="1">
    <source>
        <dbReference type="SAM" id="MobiDB-lite"/>
    </source>
</evidence>
<dbReference type="RefSeq" id="WP_275475568.1">
    <property type="nucleotide sequence ID" value="NZ_CP162940.1"/>
</dbReference>
<feature type="compositionally biased region" description="Low complexity" evidence="1">
    <location>
        <begin position="75"/>
        <end position="115"/>
    </location>
</feature>
<dbReference type="EMBL" id="JBDXSU010000001">
    <property type="protein sequence ID" value="MFB5188728.1"/>
    <property type="molecule type" value="Genomic_DNA"/>
</dbReference>
<proteinExistence type="predicted"/>
<feature type="domain" description="SCP" evidence="3">
    <location>
        <begin position="124"/>
        <end position="240"/>
    </location>
</feature>
<comment type="caution">
    <text evidence="4">The sequence shown here is derived from an EMBL/GenBank/DDBJ whole genome shotgun (WGS) entry which is preliminary data.</text>
</comment>
<dbReference type="Proteomes" id="UP001579974">
    <property type="component" value="Unassembled WGS sequence"/>
</dbReference>
<gene>
    <name evidence="4" type="ORF">KKP3000_001161</name>
</gene>
<protein>
    <submittedName>
        <fullName evidence="4">CAP domain-containing protein</fullName>
    </submittedName>
</protein>
<dbReference type="SUPFAM" id="SSF55797">
    <property type="entry name" value="PR-1-like"/>
    <property type="match status" value="1"/>
</dbReference>
<accession>A0ABV5A8T8</accession>
<feature type="region of interest" description="Disordered" evidence="1">
    <location>
        <begin position="67"/>
        <end position="115"/>
    </location>
</feature>
<evidence type="ECO:0000313" key="5">
    <source>
        <dbReference type="Proteomes" id="UP001579974"/>
    </source>
</evidence>
<dbReference type="CDD" id="cd05379">
    <property type="entry name" value="CAP_bacterial"/>
    <property type="match status" value="1"/>
</dbReference>